<feature type="region of interest" description="Disordered" evidence="1">
    <location>
        <begin position="700"/>
        <end position="732"/>
    </location>
</feature>
<feature type="region of interest" description="Disordered" evidence="1">
    <location>
        <begin position="61"/>
        <end position="91"/>
    </location>
</feature>
<feature type="region of interest" description="Disordered" evidence="1">
    <location>
        <begin position="991"/>
        <end position="1017"/>
    </location>
</feature>
<dbReference type="OrthoDB" id="377924at2759"/>
<dbReference type="RefSeq" id="XP_012333127.1">
    <property type="nucleotide sequence ID" value="XM_012477704.1"/>
</dbReference>
<dbReference type="Proteomes" id="UP000054561">
    <property type="component" value="Unassembled WGS sequence"/>
</dbReference>
<dbReference type="OMA" id="WIYRYIN"/>
<name>A0A0D9QT18_PLAFR</name>
<accession>A0A0D9QT18</accession>
<gene>
    <name evidence="2" type="ORF">AK88_00053</name>
</gene>
<dbReference type="VEuPathDB" id="PlasmoDB:AK88_00053"/>
<evidence type="ECO:0000256" key="1">
    <source>
        <dbReference type="SAM" id="MobiDB-lite"/>
    </source>
</evidence>
<protein>
    <submittedName>
        <fullName evidence="2">Uncharacterized protein</fullName>
    </submittedName>
</protein>
<keyword evidence="3" id="KW-1185">Reference proteome</keyword>
<reference evidence="2 3" key="1">
    <citation type="submission" date="2014-03" db="EMBL/GenBank/DDBJ databases">
        <title>The Genome Sequence of Plasmodium fragile nilgiri.</title>
        <authorList>
            <consortium name="The Broad Institute Genomics Platform"/>
            <consortium name="The Broad Institute Genome Sequencing Center for Infectious Disease"/>
            <person name="Neafsey D."/>
            <person name="Duraisingh M."/>
            <person name="Young S.K."/>
            <person name="Zeng Q."/>
            <person name="Gargeya S."/>
            <person name="Abouelleil A."/>
            <person name="Alvarado L."/>
            <person name="Chapman S.B."/>
            <person name="Gainer-Dewar J."/>
            <person name="Goldberg J."/>
            <person name="Griggs A."/>
            <person name="Gujja S."/>
            <person name="Hansen M."/>
            <person name="Howarth C."/>
            <person name="Imamovic A."/>
            <person name="Larimer J."/>
            <person name="Pearson M."/>
            <person name="Poon T.W."/>
            <person name="Priest M."/>
            <person name="Roberts A."/>
            <person name="Saif S."/>
            <person name="Shea T."/>
            <person name="Sykes S."/>
            <person name="Wortman J."/>
            <person name="Nusbaum C."/>
            <person name="Birren B."/>
        </authorList>
    </citation>
    <scope>NUCLEOTIDE SEQUENCE [LARGE SCALE GENOMIC DNA]</scope>
    <source>
        <strain evidence="3">nilgiri</strain>
    </source>
</reference>
<dbReference type="GeneID" id="24265367"/>
<sequence length="1401" mass="162664">MKHLATTHLHVANRWGARRMLAKRAEVKKQTLFVAISTHYCSSIFDLIAKKKKESENRCKNGISVQEGTNIRDHELPPPQRDGSKRRTHTDDVNSLFSGAAKGEEKLVQEREAVIGEASSILDNELKWENRTLNQIHKSEQNDRAAEEEMYHNKVYLLRYIKQLQPNDDIAKYRLATKYVIKNVSKFYENELLFILKTFAKRRYKNLPLLQCTSEYLYWQCKMNKGSQKIISHYLHLCNLLNYVPTKKYIEAYLSVFNYCKEEVREDNFLFFNLIEEEINEKHKDLKHIILVLHFLHKGKIKNELYDTLLHMCCYYACQLSLRNTFLLLRIVLNEESGKHNWHYIKGLHRNMERHLDSMTQGDFATYVNTLLHNHVTLEENFFLFIRRFVEKHGVELSPSAVLSTLKLLKREKCKDTLILKKVLNVISKNFYHYTYADVVYVVKILTFLNHFDENFFFFLFEKFLPPMGTLPTGKLLSTWGDNTVESGSLPYKALHTYNEERLSPVQVNWTQVRKTQVGRVDKEEDVCVGPGNSFIPVAPQKKGPINELSHLPLHLYEERFKMKVEVCNIIEEKEQLGRDTHVSQISFCFKYVDMYVSFFVYLGTCGYRASDLLLRLSQMIRLCLLAGGGSLRDEGSTYIAAASPTTSSDHVTDETGRLRSNMSKRGEPQFVFLHDAIKKHKKQTNFALDGSSVAKLSGRENYLPPQDRCHKKSSPNVRRAGEGTSSGCQDSSSLNAVAASNPVATPIGGTKSCLRFLYKKSEKINLECLKKKKKKIQPTSHGEETNKDKMDISHLKYLNVEMFRRAKMVSPSEDPVCGAEVEEERGCYELTRRMKRNSVLSTHFGDVHPAAIRLHNRRLFQRHFDELHPSERYTEKVPTKPRVERSQKNGKDIHLKRYKEIRNLRNVCLRRYAQIFKQELEEAFEEVVVKRVHKVGEGSHADKTCSYKYPFDMVCDKNLIHVDDALFVDYTLCDNNRKVALRKHSHLVRKSNHMTRKEYSRGGEKKRNQEETGREKSPSENLLKWLYRYKNCLNLFTNEKKTYIHLIDSDIKHLGECVHKWYQLCGAKTTSSVEKQKGEAKAKMSLKNIAHITNACTNLYHFDKALIDVLLIHVSTLLHSFYSVQKSHEQKRVDSHGLYTCATARETTYECMYRFTNMWSFLTVCLQMNCFMKNVLSLDHRHETVTKLLHLHTSPYFILNMKHLTCVLNQADALSTQMERPYLIKKFLLHYLDISIFTSLFFSFCKNLFIMVTSNCVDVLMKDLQLFHTFTYSMLALQRDYLRQWISHSHGSYSTPIDGVPLGRNNEDTTFLQCLNFYVMFVCAASYRGLGREHRAHVGTAGGVTRGRSGGSADTCDILALALRYIKLWSCARDFFPAQNEKILLPPEKKRSEAKCDEDK</sequence>
<proteinExistence type="predicted"/>
<feature type="compositionally biased region" description="Basic and acidic residues" evidence="1">
    <location>
        <begin position="996"/>
        <end position="1017"/>
    </location>
</feature>
<organism evidence="2 3">
    <name type="scientific">Plasmodium fragile</name>
    <dbReference type="NCBI Taxonomy" id="5857"/>
    <lineage>
        <taxon>Eukaryota</taxon>
        <taxon>Sar</taxon>
        <taxon>Alveolata</taxon>
        <taxon>Apicomplexa</taxon>
        <taxon>Aconoidasida</taxon>
        <taxon>Haemosporida</taxon>
        <taxon>Plasmodiidae</taxon>
        <taxon>Plasmodium</taxon>
        <taxon>Plasmodium (Plasmodium)</taxon>
    </lineage>
</organism>
<dbReference type="EMBL" id="KQ001645">
    <property type="protein sequence ID" value="KJP90205.1"/>
    <property type="molecule type" value="Genomic_DNA"/>
</dbReference>
<evidence type="ECO:0000313" key="2">
    <source>
        <dbReference type="EMBL" id="KJP90205.1"/>
    </source>
</evidence>
<feature type="compositionally biased region" description="Basic and acidic residues" evidence="1">
    <location>
        <begin position="70"/>
        <end position="91"/>
    </location>
</feature>
<evidence type="ECO:0000313" key="3">
    <source>
        <dbReference type="Proteomes" id="UP000054561"/>
    </source>
</evidence>